<dbReference type="RefSeq" id="WP_183999062.1">
    <property type="nucleotide sequence ID" value="NZ_JACIEH010000003.1"/>
</dbReference>
<dbReference type="Proteomes" id="UP000557392">
    <property type="component" value="Unassembled WGS sequence"/>
</dbReference>
<reference evidence="3 4" key="1">
    <citation type="submission" date="2020-08" db="EMBL/GenBank/DDBJ databases">
        <title>Genomic Encyclopedia of Type Strains, Phase IV (KMG-IV): sequencing the most valuable type-strain genomes for metagenomic binning, comparative biology and taxonomic classification.</title>
        <authorList>
            <person name="Goeker M."/>
        </authorList>
    </citation>
    <scope>NUCLEOTIDE SEQUENCE [LARGE SCALE GENOMIC DNA]</scope>
    <source>
        <strain evidence="3 4">DSM 101806</strain>
    </source>
</reference>
<feature type="region of interest" description="Disordered" evidence="1">
    <location>
        <begin position="107"/>
        <end position="127"/>
    </location>
</feature>
<evidence type="ECO:0000313" key="4">
    <source>
        <dbReference type="Proteomes" id="UP000557392"/>
    </source>
</evidence>
<accession>A0A7W6JUE2</accession>
<comment type="caution">
    <text evidence="3">The sequence shown here is derived from an EMBL/GenBank/DDBJ whole genome shotgun (WGS) entry which is preliminary data.</text>
</comment>
<proteinExistence type="predicted"/>
<organism evidence="3 4">
    <name type="scientific">Sphingomonas kyeonggiensis</name>
    <dbReference type="NCBI Taxonomy" id="1268553"/>
    <lineage>
        <taxon>Bacteria</taxon>
        <taxon>Pseudomonadati</taxon>
        <taxon>Pseudomonadota</taxon>
        <taxon>Alphaproteobacteria</taxon>
        <taxon>Sphingomonadales</taxon>
        <taxon>Sphingomonadaceae</taxon>
        <taxon>Sphingomonas</taxon>
    </lineage>
</organism>
<feature type="chain" id="PRO_5030719286" description="Preprotein translocase subunit SecD" evidence="2">
    <location>
        <begin position="19"/>
        <end position="244"/>
    </location>
</feature>
<evidence type="ECO:0000256" key="1">
    <source>
        <dbReference type="SAM" id="MobiDB-lite"/>
    </source>
</evidence>
<evidence type="ECO:0000256" key="2">
    <source>
        <dbReference type="SAM" id="SignalP"/>
    </source>
</evidence>
<protein>
    <recommendedName>
        <fullName evidence="5">Preprotein translocase subunit SecD</fullName>
    </recommendedName>
</protein>
<dbReference type="AlphaFoldDB" id="A0A7W6JUE2"/>
<evidence type="ECO:0008006" key="5">
    <source>
        <dbReference type="Google" id="ProtNLM"/>
    </source>
</evidence>
<keyword evidence="4" id="KW-1185">Reference proteome</keyword>
<dbReference type="EMBL" id="JACIEH010000003">
    <property type="protein sequence ID" value="MBB4099686.1"/>
    <property type="molecule type" value="Genomic_DNA"/>
</dbReference>
<gene>
    <name evidence="3" type="ORF">GGR46_003258</name>
</gene>
<keyword evidence="2" id="KW-0732">Signal</keyword>
<evidence type="ECO:0000313" key="3">
    <source>
        <dbReference type="EMBL" id="MBB4099686.1"/>
    </source>
</evidence>
<feature type="signal peptide" evidence="2">
    <location>
        <begin position="1"/>
        <end position="18"/>
    </location>
</feature>
<sequence>MRLPFLLAGLLCASPALADTTAVYAFPNDAAIVTVEIASGGNLRITISGKVIEEARQKLPTAQQDDVGLYGLIVRDGEGYIVEPGQDGSLAVVRQGDMERAIREILEERQNVPPSDDESGGSPFVEQGTVTIGGRIGRAFYRGTDRATPAVVVTTDPDLAELAAAMQRQYSSRARGIGVIGLPNVSGPMRAALAQGAPIALGGMQLRSVKHDPIPSARFALPQPPRTLDQVRAMVAPRKILDLP</sequence>
<name>A0A7W6JUE2_9SPHN</name>